<gene>
    <name evidence="2" type="ORF">FJZ00_07545</name>
</gene>
<feature type="domain" description="Guanylate cyclase" evidence="1">
    <location>
        <begin position="70"/>
        <end position="190"/>
    </location>
</feature>
<dbReference type="CDD" id="cd07302">
    <property type="entry name" value="CHD"/>
    <property type="match status" value="1"/>
</dbReference>
<dbReference type="SUPFAM" id="SSF55073">
    <property type="entry name" value="Nucleotide cyclase"/>
    <property type="match status" value="1"/>
</dbReference>
<reference evidence="2 3" key="1">
    <citation type="submission" date="2019-03" db="EMBL/GenBank/DDBJ databases">
        <title>Lake Tanganyika Metagenome-Assembled Genomes (MAGs).</title>
        <authorList>
            <person name="Tran P."/>
        </authorList>
    </citation>
    <scope>NUCLEOTIDE SEQUENCE [LARGE SCALE GENOMIC DNA]</scope>
    <source>
        <strain evidence="2">K_DeepCast_65m_m2_236</strain>
    </source>
</reference>
<comment type="caution">
    <text evidence="2">The sequence shown here is derived from an EMBL/GenBank/DDBJ whole genome shotgun (WGS) entry which is preliminary data.</text>
</comment>
<dbReference type="AlphaFoldDB" id="A0A937X605"/>
<evidence type="ECO:0000259" key="1">
    <source>
        <dbReference type="PROSITE" id="PS50125"/>
    </source>
</evidence>
<dbReference type="EMBL" id="VGJX01000402">
    <property type="protein sequence ID" value="MBM3274990.1"/>
    <property type="molecule type" value="Genomic_DNA"/>
</dbReference>
<dbReference type="GO" id="GO:0009190">
    <property type="term" value="P:cyclic nucleotide biosynthetic process"/>
    <property type="evidence" value="ECO:0007669"/>
    <property type="project" value="InterPro"/>
</dbReference>
<dbReference type="PROSITE" id="PS50125">
    <property type="entry name" value="GUANYLATE_CYCLASE_2"/>
    <property type="match status" value="1"/>
</dbReference>
<dbReference type="Gene3D" id="3.30.70.1230">
    <property type="entry name" value="Nucleotide cyclase"/>
    <property type="match status" value="1"/>
</dbReference>
<protein>
    <submittedName>
        <fullName evidence="2">Adenylate/guanylate cyclase domain-containing protein</fullName>
    </submittedName>
</protein>
<accession>A0A937X605</accession>
<evidence type="ECO:0000313" key="2">
    <source>
        <dbReference type="EMBL" id="MBM3274990.1"/>
    </source>
</evidence>
<organism evidence="2 3">
    <name type="scientific">Candidatus Tanganyikabacteria bacterium</name>
    <dbReference type="NCBI Taxonomy" id="2961651"/>
    <lineage>
        <taxon>Bacteria</taxon>
        <taxon>Bacillati</taxon>
        <taxon>Candidatus Sericytochromatia</taxon>
        <taxon>Candidatus Tanganyikabacteria</taxon>
    </lineage>
</organism>
<feature type="non-terminal residue" evidence="2">
    <location>
        <position position="1"/>
    </location>
</feature>
<dbReference type="GO" id="GO:0035556">
    <property type="term" value="P:intracellular signal transduction"/>
    <property type="evidence" value="ECO:0007669"/>
    <property type="project" value="InterPro"/>
</dbReference>
<sequence>LAVWDGHPGDGPSGTEAQIRVWQAAGFDVDVVDLTAITRSTGLLRPGGEGHPVPAPETADPPDFQQRVMAMLFADAVGYSQLNEEQIPIFVREFLGSVAHLLDRSPHKPVMKNTWGDAVFFVFEGIENAGALALDLRDRIRGTDWVAHGLPERMNLRIALHAGPVYGFTDPVTAHPNFSGTHVSMAARIEPITPPGEVYCSEPFAVLAATRGVTAFACDHVGRTPLAKKYGIFPTYHLRRT</sequence>
<dbReference type="InterPro" id="IPR001054">
    <property type="entry name" value="A/G_cyclase"/>
</dbReference>
<dbReference type="InterPro" id="IPR029787">
    <property type="entry name" value="Nucleotide_cyclase"/>
</dbReference>
<dbReference type="Pfam" id="PF00211">
    <property type="entry name" value="Guanylate_cyc"/>
    <property type="match status" value="1"/>
</dbReference>
<dbReference type="Proteomes" id="UP000703893">
    <property type="component" value="Unassembled WGS sequence"/>
</dbReference>
<proteinExistence type="predicted"/>
<dbReference type="GO" id="GO:0004016">
    <property type="term" value="F:adenylate cyclase activity"/>
    <property type="evidence" value="ECO:0007669"/>
    <property type="project" value="UniProtKB-ARBA"/>
</dbReference>
<name>A0A937X605_9BACT</name>
<evidence type="ECO:0000313" key="3">
    <source>
        <dbReference type="Proteomes" id="UP000703893"/>
    </source>
</evidence>